<feature type="transmembrane region" description="Helical" evidence="1">
    <location>
        <begin position="77"/>
        <end position="96"/>
    </location>
</feature>
<accession>A0ABU5C653</accession>
<organism evidence="2 3">
    <name type="scientific">Tigheibacillus halophilus</name>
    <dbReference type="NCBI Taxonomy" id="361280"/>
    <lineage>
        <taxon>Bacteria</taxon>
        <taxon>Bacillati</taxon>
        <taxon>Bacillota</taxon>
        <taxon>Bacilli</taxon>
        <taxon>Bacillales</taxon>
        <taxon>Bacillaceae</taxon>
        <taxon>Tigheibacillus</taxon>
    </lineage>
</organism>
<dbReference type="Proteomes" id="UP001281447">
    <property type="component" value="Unassembled WGS sequence"/>
</dbReference>
<evidence type="ECO:0000313" key="3">
    <source>
        <dbReference type="Proteomes" id="UP001281447"/>
    </source>
</evidence>
<comment type="caution">
    <text evidence="2">The sequence shown here is derived from an EMBL/GenBank/DDBJ whole genome shotgun (WGS) entry which is preliminary data.</text>
</comment>
<dbReference type="EMBL" id="JAWDIP010000003">
    <property type="protein sequence ID" value="MDY0394805.1"/>
    <property type="molecule type" value="Genomic_DNA"/>
</dbReference>
<proteinExistence type="predicted"/>
<keyword evidence="1" id="KW-0812">Transmembrane</keyword>
<reference evidence="2 3" key="1">
    <citation type="submission" date="2023-10" db="EMBL/GenBank/DDBJ databases">
        <title>Virgibacillus halophilus 5B73C genome.</title>
        <authorList>
            <person name="Miliotis G."/>
            <person name="Sengupta P."/>
            <person name="Hameed A."/>
            <person name="Chuvochina M."/>
            <person name="Mcdonagh F."/>
            <person name="Simpson A.C."/>
            <person name="Singh N.K."/>
            <person name="Rekha P.D."/>
            <person name="Raman K."/>
            <person name="Hugenholtz P."/>
            <person name="Venkateswaran K."/>
        </authorList>
    </citation>
    <scope>NUCLEOTIDE SEQUENCE [LARGE SCALE GENOMIC DNA]</scope>
    <source>
        <strain evidence="2 3">5B73C</strain>
    </source>
</reference>
<evidence type="ECO:0000313" key="2">
    <source>
        <dbReference type="EMBL" id="MDY0394805.1"/>
    </source>
</evidence>
<dbReference type="RefSeq" id="WP_390354124.1">
    <property type="nucleotide sequence ID" value="NZ_JBHUIZ010000005.1"/>
</dbReference>
<sequence>MSQDKEMDDMAIWQNHEQRITTLEVLTSNMQGEFREVKDKIDKGNDEQKQKLDVIDKRLMDEFFHKRTSTRDNAWKLAMKVSGSLLGAGGVVYFIVDKFF</sequence>
<evidence type="ECO:0000256" key="1">
    <source>
        <dbReference type="SAM" id="Phobius"/>
    </source>
</evidence>
<name>A0ABU5C653_9BACI</name>
<gene>
    <name evidence="2" type="ORF">RWE15_10465</name>
</gene>
<keyword evidence="1" id="KW-1133">Transmembrane helix</keyword>
<protein>
    <recommendedName>
        <fullName evidence="4">Haemolysin XhlA</fullName>
    </recommendedName>
</protein>
<keyword evidence="3" id="KW-1185">Reference proteome</keyword>
<evidence type="ECO:0008006" key="4">
    <source>
        <dbReference type="Google" id="ProtNLM"/>
    </source>
</evidence>
<keyword evidence="1" id="KW-0472">Membrane</keyword>